<evidence type="ECO:0000313" key="2">
    <source>
        <dbReference type="EMBL" id="KLT45829.1"/>
    </source>
</evidence>
<dbReference type="AlphaFoldDB" id="A0A0J1BCQ3"/>
<feature type="compositionally biased region" description="Low complexity" evidence="1">
    <location>
        <begin position="550"/>
        <end position="568"/>
    </location>
</feature>
<dbReference type="GeneID" id="28988078"/>
<dbReference type="EMBL" id="KQ087179">
    <property type="protein sequence ID" value="KLT45829.1"/>
    <property type="molecule type" value="Genomic_DNA"/>
</dbReference>
<feature type="compositionally biased region" description="Pro residues" evidence="1">
    <location>
        <begin position="96"/>
        <end position="105"/>
    </location>
</feature>
<keyword evidence="3" id="KW-1185">Reference proteome</keyword>
<feature type="region of interest" description="Disordered" evidence="1">
    <location>
        <begin position="629"/>
        <end position="652"/>
    </location>
</feature>
<accession>A0A0J1BCQ3</accession>
<dbReference type="Proteomes" id="UP000053611">
    <property type="component" value="Unassembled WGS sequence"/>
</dbReference>
<feature type="region of interest" description="Disordered" evidence="1">
    <location>
        <begin position="263"/>
        <end position="339"/>
    </location>
</feature>
<organism evidence="2 3">
    <name type="scientific">Cutaneotrichosporon oleaginosum</name>
    <dbReference type="NCBI Taxonomy" id="879819"/>
    <lineage>
        <taxon>Eukaryota</taxon>
        <taxon>Fungi</taxon>
        <taxon>Dikarya</taxon>
        <taxon>Basidiomycota</taxon>
        <taxon>Agaricomycotina</taxon>
        <taxon>Tremellomycetes</taxon>
        <taxon>Trichosporonales</taxon>
        <taxon>Trichosporonaceae</taxon>
        <taxon>Cutaneotrichosporon</taxon>
    </lineage>
</organism>
<feature type="compositionally biased region" description="Low complexity" evidence="1">
    <location>
        <begin position="576"/>
        <end position="590"/>
    </location>
</feature>
<feature type="compositionally biased region" description="Low complexity" evidence="1">
    <location>
        <begin position="129"/>
        <end position="138"/>
    </location>
</feature>
<reference evidence="2 3" key="1">
    <citation type="submission" date="2015-03" db="EMBL/GenBank/DDBJ databases">
        <title>Genomics and transcriptomics of the oil-accumulating basidiomycete yeast T. oleaginosus allow insights into substrate utilization and the diverse evolutionary trajectories of mating systems in fungi.</title>
        <authorList>
            <consortium name="DOE Joint Genome Institute"/>
            <person name="Kourist R."/>
            <person name="Kracht O."/>
            <person name="Bracharz F."/>
            <person name="Lipzen A."/>
            <person name="Nolan M."/>
            <person name="Ohm R."/>
            <person name="Grigoriev I."/>
            <person name="Sun S."/>
            <person name="Heitman J."/>
            <person name="Bruck T."/>
            <person name="Nowrousian M."/>
        </authorList>
    </citation>
    <scope>NUCLEOTIDE SEQUENCE [LARGE SCALE GENOMIC DNA]</scope>
    <source>
        <strain evidence="2 3">IBC0246</strain>
    </source>
</reference>
<gene>
    <name evidence="2" type="ORF">CC85DRAFT_86430</name>
</gene>
<feature type="compositionally biased region" description="Low complexity" evidence="1">
    <location>
        <begin position="47"/>
        <end position="95"/>
    </location>
</feature>
<feature type="region of interest" description="Disordered" evidence="1">
    <location>
        <begin position="428"/>
        <end position="590"/>
    </location>
</feature>
<evidence type="ECO:0000256" key="1">
    <source>
        <dbReference type="SAM" id="MobiDB-lite"/>
    </source>
</evidence>
<protein>
    <submittedName>
        <fullName evidence="2">Uncharacterized protein</fullName>
    </submittedName>
</protein>
<sequence length="681" mass="70514">MDESFQNYCIVCDCLIAPPLPGPEEKKPLSATGGKKRAAGAIRIKNPDGTTTTRTANGVKTTTTTTTTRPFPRPAPRLAANAAALGPNPAKVVPKAPAPAPPSATQPPALTTSLSSSGSGGDNVPSPSPKTNTVKTVTPPRPEPFVSSIYCSRACADKDAGSSSANAPDLCRALGYGITLSDALVAAGLRVSPHMAPASPLLGSDTDSSTGLRGGPRTPDAPGASSVPRTLEFFRLARDSPDDAWRESRTARPQLDAAIVQQQMMRQRSSGPHSASGTSSDSLASLWTGDQDSNPRRSSSNVGSLCAMTPLHAPTPDSTGSSARRSMSSSSDGSGIQRPALTRSTLSHTSLGGLSSPAINAAYQEVGSAPSHTACLMQSYASAFPARDGGAMSPPLISGSATPDSRSASVAIAPVPQRSTSGTIRAMRARQGSTGATWDSFGRAEIRERARRNTGSSESGFVVGSLPQSPDPERRGRLNSYTEVTPKQSFEIEHGGWQIRYMKPDQQPQTPRSSRSRSRSRDPVSRHPLAASPVPAVSTALPLPIPVRARPGPSTLASSSSTARSRTPQVNGTPLASRGPSSAGFSPAGSRYGSSAALPEIAALHISAAPSSLSLAATALSATVATAAATSTSTPYSASPRLSGSIPRPGFDWEKRTEHRTYELPKGVVQNPNKGLFYFNV</sequence>
<feature type="compositionally biased region" description="Polar residues" evidence="1">
    <location>
        <begin position="479"/>
        <end position="488"/>
    </location>
</feature>
<feature type="compositionally biased region" description="Low complexity" evidence="1">
    <location>
        <begin position="629"/>
        <end position="640"/>
    </location>
</feature>
<dbReference type="OrthoDB" id="2562784at2759"/>
<feature type="compositionally biased region" description="Polar residues" evidence="1">
    <location>
        <begin position="288"/>
        <end position="303"/>
    </location>
</feature>
<feature type="compositionally biased region" description="Low complexity" evidence="1">
    <location>
        <begin position="106"/>
        <end position="117"/>
    </location>
</feature>
<feature type="compositionally biased region" description="Low complexity" evidence="1">
    <location>
        <begin position="318"/>
        <end position="339"/>
    </location>
</feature>
<dbReference type="RefSeq" id="XP_018282320.1">
    <property type="nucleotide sequence ID" value="XM_018427475.1"/>
</dbReference>
<feature type="compositionally biased region" description="Low complexity" evidence="1">
    <location>
        <begin position="269"/>
        <end position="286"/>
    </location>
</feature>
<proteinExistence type="predicted"/>
<feature type="region of interest" description="Disordered" evidence="1">
    <location>
        <begin position="197"/>
        <end position="229"/>
    </location>
</feature>
<feature type="region of interest" description="Disordered" evidence="1">
    <location>
        <begin position="18"/>
        <end position="143"/>
    </location>
</feature>
<name>A0A0J1BCQ3_9TREE</name>
<evidence type="ECO:0000313" key="3">
    <source>
        <dbReference type="Proteomes" id="UP000053611"/>
    </source>
</evidence>